<comment type="caution">
    <text evidence="3">The sequence shown here is derived from an EMBL/GenBank/DDBJ whole genome shotgun (WGS) entry which is preliminary data.</text>
</comment>
<feature type="region of interest" description="Disordered" evidence="2">
    <location>
        <begin position="118"/>
        <end position="180"/>
    </location>
</feature>
<feature type="compositionally biased region" description="Basic and acidic residues" evidence="2">
    <location>
        <begin position="159"/>
        <end position="180"/>
    </location>
</feature>
<protein>
    <submittedName>
        <fullName evidence="3">Uncharacterized protein</fullName>
    </submittedName>
</protein>
<reference evidence="3 4" key="1">
    <citation type="journal article" date="2018" name="G3 (Bethesda)">
        <title>Phylogenetic and Phylogenomic Definition of Rhizopus Species.</title>
        <authorList>
            <person name="Gryganskyi A.P."/>
            <person name="Golan J."/>
            <person name="Dolatabadi S."/>
            <person name="Mondo S."/>
            <person name="Robb S."/>
            <person name="Idnurm A."/>
            <person name="Muszewska A."/>
            <person name="Steczkiewicz K."/>
            <person name="Masonjones S."/>
            <person name="Liao H.L."/>
            <person name="Gajdeczka M.T."/>
            <person name="Anike F."/>
            <person name="Vuek A."/>
            <person name="Anishchenko I.M."/>
            <person name="Voigt K."/>
            <person name="de Hoog G.S."/>
            <person name="Smith M.E."/>
            <person name="Heitman J."/>
            <person name="Vilgalys R."/>
            <person name="Stajich J.E."/>
        </authorList>
    </citation>
    <scope>NUCLEOTIDE SEQUENCE [LARGE SCALE GENOMIC DNA]</scope>
    <source>
        <strain evidence="3 4">LSU 92-RS-03</strain>
    </source>
</reference>
<feature type="compositionally biased region" description="Pro residues" evidence="2">
    <location>
        <begin position="128"/>
        <end position="140"/>
    </location>
</feature>
<name>A0A367J4C4_RHIST</name>
<feature type="coiled-coil region" evidence="1">
    <location>
        <begin position="200"/>
        <end position="227"/>
    </location>
</feature>
<evidence type="ECO:0000256" key="1">
    <source>
        <dbReference type="SAM" id="Coils"/>
    </source>
</evidence>
<evidence type="ECO:0000256" key="2">
    <source>
        <dbReference type="SAM" id="MobiDB-lite"/>
    </source>
</evidence>
<proteinExistence type="predicted"/>
<evidence type="ECO:0000313" key="4">
    <source>
        <dbReference type="Proteomes" id="UP000253551"/>
    </source>
</evidence>
<evidence type="ECO:0000313" key="3">
    <source>
        <dbReference type="EMBL" id="RCH84561.1"/>
    </source>
</evidence>
<feature type="region of interest" description="Disordered" evidence="2">
    <location>
        <begin position="309"/>
        <end position="337"/>
    </location>
</feature>
<dbReference type="AlphaFoldDB" id="A0A367J4C4"/>
<keyword evidence="4" id="KW-1185">Reference proteome</keyword>
<feature type="region of interest" description="Disordered" evidence="2">
    <location>
        <begin position="260"/>
        <end position="283"/>
    </location>
</feature>
<sequence length="337" mass="38072">MSDYHHLTDAEEYYGFYLPNNSQTIESPSTTASSISPTAASMQYSQNMIWQTPNCFDSTSNNCYYPQPLSFPTYNSFPNTTSHPYASSVSLPYNHYQSNIHSSISFPTENINNTIHSPIIDKGMEPKTSPPSPKTTPLPSPELLNTSKRKRKNSIMSCKQKEGVRRDNPDLGNAKDRNTKTIHFAKDGADIATRREDRFVKSNTQTVDQLENELAFLRDECATILINLGSLRNAFLAQSPPSASTSTNNRQPLMTTLSFTPEEGKEENTKKKQKSIAQNPEMEREMRIAYDDLMLQVRQVEKKIETLEAKSKEIGSNQLSIPTLEESNTTKRQKQCH</sequence>
<dbReference type="Proteomes" id="UP000253551">
    <property type="component" value="Unassembled WGS sequence"/>
</dbReference>
<keyword evidence="1" id="KW-0175">Coiled coil</keyword>
<organism evidence="3 4">
    <name type="scientific">Rhizopus stolonifer</name>
    <name type="common">Rhizopus nigricans</name>
    <dbReference type="NCBI Taxonomy" id="4846"/>
    <lineage>
        <taxon>Eukaryota</taxon>
        <taxon>Fungi</taxon>
        <taxon>Fungi incertae sedis</taxon>
        <taxon>Mucoromycota</taxon>
        <taxon>Mucoromycotina</taxon>
        <taxon>Mucoromycetes</taxon>
        <taxon>Mucorales</taxon>
        <taxon>Mucorineae</taxon>
        <taxon>Rhizopodaceae</taxon>
        <taxon>Rhizopus</taxon>
    </lineage>
</organism>
<feature type="compositionally biased region" description="Polar residues" evidence="2">
    <location>
        <begin position="314"/>
        <end position="327"/>
    </location>
</feature>
<accession>A0A367J4C4</accession>
<gene>
    <name evidence="3" type="ORF">CU098_005394</name>
</gene>
<dbReference type="OrthoDB" id="2290890at2759"/>
<dbReference type="EMBL" id="PJQM01004412">
    <property type="protein sequence ID" value="RCH84561.1"/>
    <property type="molecule type" value="Genomic_DNA"/>
</dbReference>